<dbReference type="InterPro" id="IPR013762">
    <property type="entry name" value="Integrase-like_cat_sf"/>
</dbReference>
<feature type="domain" description="Tyr recombinase" evidence="4">
    <location>
        <begin position="163"/>
        <end position="341"/>
    </location>
</feature>
<evidence type="ECO:0000259" key="4">
    <source>
        <dbReference type="PROSITE" id="PS51898"/>
    </source>
</evidence>
<dbReference type="AlphaFoldDB" id="A0A3L7AJE8"/>
<dbReference type="Proteomes" id="UP000269692">
    <property type="component" value="Unassembled WGS sequence"/>
</dbReference>
<feature type="region of interest" description="Disordered" evidence="3">
    <location>
        <begin position="339"/>
        <end position="366"/>
    </location>
</feature>
<protein>
    <submittedName>
        <fullName evidence="5">Site-specific integrase</fullName>
    </submittedName>
</protein>
<dbReference type="CDD" id="cd00796">
    <property type="entry name" value="INT_Rci_Hp1_C"/>
    <property type="match status" value="1"/>
</dbReference>
<dbReference type="InterPro" id="IPR050090">
    <property type="entry name" value="Tyrosine_recombinase_XerCD"/>
</dbReference>
<organism evidence="5 6">
    <name type="scientific">Xanthobacter tagetidis</name>
    <dbReference type="NCBI Taxonomy" id="60216"/>
    <lineage>
        <taxon>Bacteria</taxon>
        <taxon>Pseudomonadati</taxon>
        <taxon>Pseudomonadota</taxon>
        <taxon>Alphaproteobacteria</taxon>
        <taxon>Hyphomicrobiales</taxon>
        <taxon>Xanthobacteraceae</taxon>
        <taxon>Xanthobacter</taxon>
    </lineage>
</organism>
<accession>A0A3L7AJE8</accession>
<dbReference type="InterPro" id="IPR002104">
    <property type="entry name" value="Integrase_catalytic"/>
</dbReference>
<dbReference type="InterPro" id="IPR011010">
    <property type="entry name" value="DNA_brk_join_enz"/>
</dbReference>
<dbReference type="GO" id="GO:0015074">
    <property type="term" value="P:DNA integration"/>
    <property type="evidence" value="ECO:0007669"/>
    <property type="project" value="UniProtKB-KW"/>
</dbReference>
<keyword evidence="2" id="KW-0233">DNA recombination</keyword>
<keyword evidence="1" id="KW-0229">DNA integration</keyword>
<dbReference type="RefSeq" id="WP_121622332.1">
    <property type="nucleotide sequence ID" value="NZ_JACIIW010000006.1"/>
</dbReference>
<dbReference type="SUPFAM" id="SSF56349">
    <property type="entry name" value="DNA breaking-rejoining enzymes"/>
    <property type="match status" value="1"/>
</dbReference>
<dbReference type="PROSITE" id="PS51898">
    <property type="entry name" value="TYR_RECOMBINASE"/>
    <property type="match status" value="1"/>
</dbReference>
<keyword evidence="6" id="KW-1185">Reference proteome</keyword>
<evidence type="ECO:0000313" key="6">
    <source>
        <dbReference type="Proteomes" id="UP000269692"/>
    </source>
</evidence>
<dbReference type="OrthoDB" id="7615137at2"/>
<gene>
    <name evidence="5" type="ORF">D9R14_05680</name>
</gene>
<name>A0A3L7AJE8_9HYPH</name>
<evidence type="ECO:0000256" key="2">
    <source>
        <dbReference type="ARBA" id="ARBA00023172"/>
    </source>
</evidence>
<dbReference type="PANTHER" id="PTHR30349:SF64">
    <property type="entry name" value="PROPHAGE INTEGRASE INTD-RELATED"/>
    <property type="match status" value="1"/>
</dbReference>
<dbReference type="GO" id="GO:0006310">
    <property type="term" value="P:DNA recombination"/>
    <property type="evidence" value="ECO:0007669"/>
    <property type="project" value="UniProtKB-KW"/>
</dbReference>
<dbReference type="EMBL" id="RCTF01000003">
    <property type="protein sequence ID" value="RLP80539.1"/>
    <property type="molecule type" value="Genomic_DNA"/>
</dbReference>
<sequence>MSVYKDKRSPYYQYDFQVRGARHFGSTGCTSRREAERFEEERRQLAKAATRRAAGEPLTISQATAKFWTEVGQHYRGGYNATFLAALEWIALQLGKTTLLHEIGRRQVSEAVARRRADGVSNATINRTVTEPLRRVLGRARKHWEQEVQDIPWRDFLLPEPKERVRELRADEETRLFAALRPDYHPVVRFALMSGCRLAECVGLTWDDIDWGGRTITIRGKGAKVDTIPLTSGLRELLWPLQGNDAEAVFTYVADRADGDIRKGDRLPVTYEGLKTQWRRAKATASLADFRFHDTRHTAATRLLRSSGNLKLVQKLLRHEDVATTTKYAHAHDEDLRRAMEAVENKTATESPGKSPERPIRKSKKR</sequence>
<comment type="caution">
    <text evidence="5">The sequence shown here is derived from an EMBL/GenBank/DDBJ whole genome shotgun (WGS) entry which is preliminary data.</text>
</comment>
<dbReference type="PANTHER" id="PTHR30349">
    <property type="entry name" value="PHAGE INTEGRASE-RELATED"/>
    <property type="match status" value="1"/>
</dbReference>
<dbReference type="Pfam" id="PF00589">
    <property type="entry name" value="Phage_integrase"/>
    <property type="match status" value="1"/>
</dbReference>
<evidence type="ECO:0000256" key="3">
    <source>
        <dbReference type="SAM" id="MobiDB-lite"/>
    </source>
</evidence>
<evidence type="ECO:0000256" key="1">
    <source>
        <dbReference type="ARBA" id="ARBA00022908"/>
    </source>
</evidence>
<evidence type="ECO:0000313" key="5">
    <source>
        <dbReference type="EMBL" id="RLP80539.1"/>
    </source>
</evidence>
<dbReference type="GO" id="GO:0003677">
    <property type="term" value="F:DNA binding"/>
    <property type="evidence" value="ECO:0007669"/>
    <property type="project" value="InterPro"/>
</dbReference>
<dbReference type="Gene3D" id="1.10.443.10">
    <property type="entry name" value="Intergrase catalytic core"/>
    <property type="match status" value="1"/>
</dbReference>
<reference evidence="5 6" key="1">
    <citation type="submission" date="2018-10" db="EMBL/GenBank/DDBJ databases">
        <title>Xanthobacter tagetidis genome sequencing and assembly.</title>
        <authorList>
            <person name="Maclea K.S."/>
            <person name="Goen A.E."/>
            <person name="Fatima S.A."/>
        </authorList>
    </citation>
    <scope>NUCLEOTIDE SEQUENCE [LARGE SCALE GENOMIC DNA]</scope>
    <source>
        <strain evidence="5 6">ATCC 700314</strain>
    </source>
</reference>
<proteinExistence type="predicted"/>